<dbReference type="Gene3D" id="1.25.40.20">
    <property type="entry name" value="Ankyrin repeat-containing domain"/>
    <property type="match status" value="1"/>
</dbReference>
<feature type="coiled-coil region" evidence="2">
    <location>
        <begin position="222"/>
        <end position="249"/>
    </location>
</feature>
<dbReference type="Pfam" id="PF00023">
    <property type="entry name" value="Ank"/>
    <property type="match status" value="1"/>
</dbReference>
<accession>A0A139AGQ8</accession>
<keyword evidence="4" id="KW-1185">Reference proteome</keyword>
<keyword evidence="2" id="KW-0175">Coiled coil</keyword>
<keyword evidence="1" id="KW-0040">ANK repeat</keyword>
<evidence type="ECO:0000256" key="2">
    <source>
        <dbReference type="SAM" id="Coils"/>
    </source>
</evidence>
<name>A0A139AGQ8_GONPJ</name>
<protein>
    <submittedName>
        <fullName evidence="3">Uncharacterized protein</fullName>
    </submittedName>
</protein>
<dbReference type="Proteomes" id="UP000070544">
    <property type="component" value="Unassembled WGS sequence"/>
</dbReference>
<evidence type="ECO:0000313" key="4">
    <source>
        <dbReference type="Proteomes" id="UP000070544"/>
    </source>
</evidence>
<dbReference type="EMBL" id="KQ965758">
    <property type="protein sequence ID" value="KXS16012.1"/>
    <property type="molecule type" value="Genomic_DNA"/>
</dbReference>
<feature type="repeat" description="ANK" evidence="1">
    <location>
        <begin position="78"/>
        <end position="106"/>
    </location>
</feature>
<dbReference type="OrthoDB" id="20872at2759"/>
<gene>
    <name evidence="3" type="ORF">M427DRAFT_307568</name>
</gene>
<evidence type="ECO:0000256" key="1">
    <source>
        <dbReference type="PROSITE-ProRule" id="PRU00023"/>
    </source>
</evidence>
<dbReference type="InterPro" id="IPR036770">
    <property type="entry name" value="Ankyrin_rpt-contain_sf"/>
</dbReference>
<dbReference type="InterPro" id="IPR002110">
    <property type="entry name" value="Ankyrin_rpt"/>
</dbReference>
<reference evidence="3 4" key="1">
    <citation type="journal article" date="2015" name="Genome Biol. Evol.">
        <title>Phylogenomic analyses indicate that early fungi evolved digesting cell walls of algal ancestors of land plants.</title>
        <authorList>
            <person name="Chang Y."/>
            <person name="Wang S."/>
            <person name="Sekimoto S."/>
            <person name="Aerts A.L."/>
            <person name="Choi C."/>
            <person name="Clum A."/>
            <person name="LaButti K.M."/>
            <person name="Lindquist E.A."/>
            <person name="Yee Ngan C."/>
            <person name="Ohm R.A."/>
            <person name="Salamov A.A."/>
            <person name="Grigoriev I.V."/>
            <person name="Spatafora J.W."/>
            <person name="Berbee M.L."/>
        </authorList>
    </citation>
    <scope>NUCLEOTIDE SEQUENCE [LARGE SCALE GENOMIC DNA]</scope>
    <source>
        <strain evidence="3 4">JEL478</strain>
    </source>
</reference>
<dbReference type="AlphaFoldDB" id="A0A139AGQ8"/>
<dbReference type="PROSITE" id="PS50297">
    <property type="entry name" value="ANK_REP_REGION"/>
    <property type="match status" value="1"/>
</dbReference>
<proteinExistence type="predicted"/>
<dbReference type="SUPFAM" id="SSF48403">
    <property type="entry name" value="Ankyrin repeat"/>
    <property type="match status" value="1"/>
</dbReference>
<evidence type="ECO:0000313" key="3">
    <source>
        <dbReference type="EMBL" id="KXS16012.1"/>
    </source>
</evidence>
<organism evidence="3 4">
    <name type="scientific">Gonapodya prolifera (strain JEL478)</name>
    <name type="common">Monoblepharis prolifera</name>
    <dbReference type="NCBI Taxonomy" id="1344416"/>
    <lineage>
        <taxon>Eukaryota</taxon>
        <taxon>Fungi</taxon>
        <taxon>Fungi incertae sedis</taxon>
        <taxon>Chytridiomycota</taxon>
        <taxon>Chytridiomycota incertae sedis</taxon>
        <taxon>Monoblepharidomycetes</taxon>
        <taxon>Monoblepharidales</taxon>
        <taxon>Gonapodyaceae</taxon>
        <taxon>Gonapodya</taxon>
    </lineage>
</organism>
<dbReference type="PROSITE" id="PS50088">
    <property type="entry name" value="ANK_REPEAT"/>
    <property type="match status" value="1"/>
</dbReference>
<sequence length="338" mass="36892">MHKSDVARADAQLIRACESGDMDGVASSLKLGASPDARKTVSIRITRRRAPAGVLRRTFSIKGSFINSEEGVRVVSTTGESALALAIRDGRVDIVHALLNAGAQTNRPIEWQIARTMPLEDVDPQTWATSAWNSSLHYENALSFACQKGVKFFNPPGAEVELLNPSDLAEVCQQFVLRPRVDVIELLLTHGAKVSAVDLDVARSSGDNAISQLLENHLIKSPSELLRELDTLSKENEQLRNRLVALEQKEEFGGSPTWGFMPFGRTLSPSAFGAKEVKAMMVAVSGHTPAQLDEIQVSGGHRLWVCTSFLDGWGNGSWDSSPWHASQTPIKARPRLAY</sequence>